<dbReference type="Proteomes" id="UP001302072">
    <property type="component" value="Plasmid pST01"/>
</dbReference>
<evidence type="ECO:0000313" key="1">
    <source>
        <dbReference type="EMBL" id="WNH54857.1"/>
    </source>
</evidence>
<reference evidence="1 2" key="1">
    <citation type="submission" date="2022-12" db="EMBL/GenBank/DDBJ databases">
        <title>Two new species, Stenotrophomonas aracearum and Stenotrophomonas oahuensis, isolated from Anthurium (Araceae family) in Hawaii.</title>
        <authorList>
            <person name="Chunag S.C."/>
            <person name="Dobhal S."/>
            <person name="Alvarez A."/>
            <person name="Arif M."/>
        </authorList>
    </citation>
    <scope>NUCLEOTIDE SEQUENCE [LARGE SCALE GENOMIC DNA]</scope>
    <source>
        <strain evidence="1 2">A5586</strain>
        <plasmid evidence="1 2">pST01</plasmid>
    </source>
</reference>
<organism evidence="1 2">
    <name type="scientific">Stenotrophomonas oahuensis</name>
    <dbReference type="NCBI Taxonomy" id="3003271"/>
    <lineage>
        <taxon>Bacteria</taxon>
        <taxon>Pseudomonadati</taxon>
        <taxon>Pseudomonadota</taxon>
        <taxon>Gammaproteobacteria</taxon>
        <taxon>Lysobacterales</taxon>
        <taxon>Lysobacteraceae</taxon>
        <taxon>Stenotrophomonas</taxon>
    </lineage>
</organism>
<sequence>MAIEAIKSDEIFLFGSRHRPRGVIYEAELAELIGRKAIEQITVTVTPAGYWIAVLPTARAKFLTREKQKVVRIKPTEEKGFLVLHAVKRAQVRYFKSLDTFIRSVTTFGPLPKMLVRTGPPI</sequence>
<accession>A0ABY9YVG1</accession>
<gene>
    <name evidence="1" type="ORF">PDM29_20805</name>
</gene>
<dbReference type="RefSeq" id="WP_311193935.1">
    <property type="nucleotide sequence ID" value="NZ_CP115542.1"/>
</dbReference>
<protein>
    <submittedName>
        <fullName evidence="1">Uncharacterized protein</fullName>
    </submittedName>
</protein>
<dbReference type="EMBL" id="CP115542">
    <property type="protein sequence ID" value="WNH54857.1"/>
    <property type="molecule type" value="Genomic_DNA"/>
</dbReference>
<keyword evidence="1" id="KW-0614">Plasmid</keyword>
<geneLocation type="plasmid" evidence="1 2">
    <name>pST01</name>
</geneLocation>
<evidence type="ECO:0000313" key="2">
    <source>
        <dbReference type="Proteomes" id="UP001302072"/>
    </source>
</evidence>
<name>A0ABY9YVG1_9GAMM</name>
<keyword evidence="2" id="KW-1185">Reference proteome</keyword>
<proteinExistence type="predicted"/>